<evidence type="ECO:0000256" key="1">
    <source>
        <dbReference type="ARBA" id="ARBA00004167"/>
    </source>
</evidence>
<dbReference type="PANTHER" id="PTHR34978:SF3">
    <property type="entry name" value="SLR0241 PROTEIN"/>
    <property type="match status" value="1"/>
</dbReference>
<dbReference type="InterPro" id="IPR037682">
    <property type="entry name" value="TonB_C"/>
</dbReference>
<evidence type="ECO:0000256" key="3">
    <source>
        <dbReference type="ARBA" id="ARBA00022989"/>
    </source>
</evidence>
<dbReference type="RefSeq" id="WP_112573372.1">
    <property type="nucleotide sequence ID" value="NZ_CP043450.1"/>
</dbReference>
<dbReference type="InterPro" id="IPR006260">
    <property type="entry name" value="TonB/TolA_C"/>
</dbReference>
<dbReference type="KEGG" id="mrub:DEO27_000230"/>
<keyword evidence="8" id="KW-1185">Reference proteome</keyword>
<dbReference type="InterPro" id="IPR008756">
    <property type="entry name" value="Peptidase_M56"/>
</dbReference>
<dbReference type="Pfam" id="PF03544">
    <property type="entry name" value="TonB_C"/>
    <property type="match status" value="1"/>
</dbReference>
<evidence type="ECO:0000313" key="7">
    <source>
        <dbReference type="EMBL" id="QEM08512.1"/>
    </source>
</evidence>
<evidence type="ECO:0000259" key="6">
    <source>
        <dbReference type="PROSITE" id="PS52015"/>
    </source>
</evidence>
<keyword evidence="2 5" id="KW-0812">Transmembrane</keyword>
<feature type="transmembrane region" description="Helical" evidence="5">
    <location>
        <begin position="6"/>
        <end position="24"/>
    </location>
</feature>
<evidence type="ECO:0000256" key="2">
    <source>
        <dbReference type="ARBA" id="ARBA00022692"/>
    </source>
</evidence>
<name>A0A5C1HRK0_9SPHI</name>
<proteinExistence type="predicted"/>
<evidence type="ECO:0000313" key="8">
    <source>
        <dbReference type="Proteomes" id="UP000251402"/>
    </source>
</evidence>
<dbReference type="Proteomes" id="UP000251402">
    <property type="component" value="Chromosome"/>
</dbReference>
<accession>A0A5C1HRK0</accession>
<organism evidence="7 8">
    <name type="scientific">Mucilaginibacter rubeus</name>
    <dbReference type="NCBI Taxonomy" id="2027860"/>
    <lineage>
        <taxon>Bacteria</taxon>
        <taxon>Pseudomonadati</taxon>
        <taxon>Bacteroidota</taxon>
        <taxon>Sphingobacteriia</taxon>
        <taxon>Sphingobacteriales</taxon>
        <taxon>Sphingobacteriaceae</taxon>
        <taxon>Mucilaginibacter</taxon>
    </lineage>
</organism>
<dbReference type="CDD" id="cd07341">
    <property type="entry name" value="M56_BlaR1_MecR1_like"/>
    <property type="match status" value="1"/>
</dbReference>
<comment type="subcellular location">
    <subcellularLocation>
        <location evidence="1">Membrane</location>
        <topology evidence="1">Single-pass membrane protein</topology>
    </subcellularLocation>
</comment>
<gene>
    <name evidence="7" type="ORF">DEO27_000230</name>
</gene>
<reference evidence="7" key="1">
    <citation type="submission" date="2019-08" db="EMBL/GenBank/DDBJ databases">
        <title>Comparative genome analysis confer to the adaptation heavy metal polluted environment.</title>
        <authorList>
            <person name="Li Y."/>
        </authorList>
    </citation>
    <scope>NUCLEOTIDE SEQUENCE [LARGE SCALE GENOMIC DNA]</scope>
    <source>
        <strain evidence="7">P1</strain>
    </source>
</reference>
<evidence type="ECO:0000256" key="4">
    <source>
        <dbReference type="ARBA" id="ARBA00023136"/>
    </source>
</evidence>
<dbReference type="NCBIfam" id="TIGR01352">
    <property type="entry name" value="tonB_Cterm"/>
    <property type="match status" value="1"/>
</dbReference>
<dbReference type="EMBL" id="CP043450">
    <property type="protein sequence ID" value="QEM08512.1"/>
    <property type="molecule type" value="Genomic_DNA"/>
</dbReference>
<dbReference type="GO" id="GO:0055085">
    <property type="term" value="P:transmembrane transport"/>
    <property type="evidence" value="ECO:0007669"/>
    <property type="project" value="InterPro"/>
</dbReference>
<dbReference type="OrthoDB" id="649093at2"/>
<dbReference type="AlphaFoldDB" id="A0A5C1HRK0"/>
<dbReference type="InterPro" id="IPR052173">
    <property type="entry name" value="Beta-lactam_resp_regulator"/>
</dbReference>
<protein>
    <submittedName>
        <fullName evidence="7">TonB family protein</fullName>
    </submittedName>
</protein>
<feature type="domain" description="TonB C-terminal" evidence="6">
    <location>
        <begin position="613"/>
        <end position="703"/>
    </location>
</feature>
<feature type="transmembrane region" description="Helical" evidence="5">
    <location>
        <begin position="36"/>
        <end position="56"/>
    </location>
</feature>
<keyword evidence="3 5" id="KW-1133">Transmembrane helix</keyword>
<keyword evidence="4 5" id="KW-0472">Membrane</keyword>
<sequence length="733" mass="82992">MNWLHYLAEANIYLSIFYLVQWLLMRGDTHYQLKRFYILFGCIVAYILPVLQVGALKPAKEVPVTNYMVYTIPTEPAKIQQQPASVSFKEIAIPSKIAPIIEEPFTFEDGIWYAYLAGVGITLILFLLKMFTLFRLARNKPYSKNRKYKIVYLPGSDEAFSFFNYLFIGTTASASQIIIRHELVHIRQKHSADIMLLEFFKIINWFNPFLYLLQSSLRTLHEYIADEQTASETTDRFAYATFLLNNAYGTGGPSITQSFFTNNLLKKRLIMLNKQRSGKLARLKYLVTIPVCSLLLCSSTLVFSKNYGWFDLDPAKKKMEGRYNSNHLNHGKQKLLKVTQNGVTTITNQLTVNQANGQVLYTANSITEEEKLSLSKKQHMKVEVVEDSTVFTTTDGRLMLPVVGVDGYYQMDHFLHKHINFNASKDERGGLVEVGFGLDNNRHITDAKIVKSGGAKLDALALDGFRSYKGIVNDDPGRNYKIVVYFFTHDYSIFQTDSLSNDPEFAGELIITNYKYPISTTSKGYEYDESPAGPGYIVNGKPQGRVIIYDKNDEGQWYYQNKCTADDFSLLKNKYGYTFPSASTSVIQFMHPENVKKNRLAYIYDATSYLATPYSGQFYNHVIDSVVYPEQAKKALKGGVVILGFNLNGSGMISDIKVEQGGGNGFDEAAVNALQSYKLPVADEAGRHSIAIVFCVAEKKYRPSLNRYLMAGKYVGELAVPDMKPMFKFGRSN</sequence>
<dbReference type="PANTHER" id="PTHR34978">
    <property type="entry name" value="POSSIBLE SENSOR-TRANSDUCER PROTEIN BLAR"/>
    <property type="match status" value="1"/>
</dbReference>
<dbReference type="Gene3D" id="3.30.1150.10">
    <property type="match status" value="1"/>
</dbReference>
<feature type="transmembrane region" description="Helical" evidence="5">
    <location>
        <begin position="283"/>
        <end position="303"/>
    </location>
</feature>
<dbReference type="SUPFAM" id="SSF74653">
    <property type="entry name" value="TolA/TonB C-terminal domain"/>
    <property type="match status" value="1"/>
</dbReference>
<feature type="transmembrane region" description="Helical" evidence="5">
    <location>
        <begin position="112"/>
        <end position="137"/>
    </location>
</feature>
<evidence type="ECO:0000256" key="5">
    <source>
        <dbReference type="SAM" id="Phobius"/>
    </source>
</evidence>
<dbReference type="PROSITE" id="PS52015">
    <property type="entry name" value="TONB_CTD"/>
    <property type="match status" value="1"/>
</dbReference>
<dbReference type="Pfam" id="PF05569">
    <property type="entry name" value="Peptidase_M56"/>
    <property type="match status" value="1"/>
</dbReference>
<dbReference type="GO" id="GO:0016020">
    <property type="term" value="C:membrane"/>
    <property type="evidence" value="ECO:0007669"/>
    <property type="project" value="UniProtKB-SubCell"/>
</dbReference>